<dbReference type="EMBL" id="GG745331">
    <property type="protein sequence ID" value="KNE57482.1"/>
    <property type="molecule type" value="Genomic_DNA"/>
</dbReference>
<dbReference type="eggNOG" id="ENOG502QU31">
    <property type="taxonomic scope" value="Eukaryota"/>
</dbReference>
<dbReference type="OrthoDB" id="533331at2759"/>
<reference evidence="2" key="2">
    <citation type="submission" date="2009-11" db="EMBL/GenBank/DDBJ databases">
        <title>The Genome Sequence of Allomyces macrogynus strain ATCC 38327.</title>
        <authorList>
            <consortium name="The Broad Institute Genome Sequencing Platform"/>
            <person name="Russ C."/>
            <person name="Cuomo C."/>
            <person name="Shea T."/>
            <person name="Young S.K."/>
            <person name="Zeng Q."/>
            <person name="Koehrsen M."/>
            <person name="Haas B."/>
            <person name="Borodovsky M."/>
            <person name="Guigo R."/>
            <person name="Alvarado L."/>
            <person name="Berlin A."/>
            <person name="Borenstein D."/>
            <person name="Chen Z."/>
            <person name="Engels R."/>
            <person name="Freedman E."/>
            <person name="Gellesch M."/>
            <person name="Goldberg J."/>
            <person name="Griggs A."/>
            <person name="Gujja S."/>
            <person name="Heiman D."/>
            <person name="Hepburn T."/>
            <person name="Howarth C."/>
            <person name="Jen D."/>
            <person name="Larson L."/>
            <person name="Lewis B."/>
            <person name="Mehta T."/>
            <person name="Park D."/>
            <person name="Pearson M."/>
            <person name="Roberts A."/>
            <person name="Saif S."/>
            <person name="Shenoy N."/>
            <person name="Sisk P."/>
            <person name="Stolte C."/>
            <person name="Sykes S."/>
            <person name="Walk T."/>
            <person name="White J."/>
            <person name="Yandava C."/>
            <person name="Burger G."/>
            <person name="Gray M.W."/>
            <person name="Holland P.W.H."/>
            <person name="King N."/>
            <person name="Lang F.B.F."/>
            <person name="Roger A.J."/>
            <person name="Ruiz-Trillo I."/>
            <person name="Lander E."/>
            <person name="Nusbaum C."/>
        </authorList>
    </citation>
    <scope>NUCLEOTIDE SEQUENCE [LARGE SCALE GENOMIC DNA]</scope>
    <source>
        <strain evidence="2">ATCC 38327</strain>
    </source>
</reference>
<proteinExistence type="predicted"/>
<dbReference type="AlphaFoldDB" id="A0A0L0S4Q8"/>
<evidence type="ECO:0000313" key="2">
    <source>
        <dbReference type="Proteomes" id="UP000054350"/>
    </source>
</evidence>
<dbReference type="Proteomes" id="UP000054350">
    <property type="component" value="Unassembled WGS sequence"/>
</dbReference>
<name>A0A0L0S4Q8_ALLM3</name>
<dbReference type="STRING" id="578462.A0A0L0S4Q8"/>
<protein>
    <submittedName>
        <fullName evidence="1">Uncharacterized protein</fullName>
    </submittedName>
</protein>
<accession>A0A0L0S4Q8</accession>
<dbReference type="OMA" id="ELRHMTI"/>
<keyword evidence="2" id="KW-1185">Reference proteome</keyword>
<reference evidence="1 2" key="1">
    <citation type="submission" date="2009-11" db="EMBL/GenBank/DDBJ databases">
        <title>Annotation of Allomyces macrogynus ATCC 38327.</title>
        <authorList>
            <consortium name="The Broad Institute Genome Sequencing Platform"/>
            <person name="Russ C."/>
            <person name="Cuomo C."/>
            <person name="Burger G."/>
            <person name="Gray M.W."/>
            <person name="Holland P.W.H."/>
            <person name="King N."/>
            <person name="Lang F.B.F."/>
            <person name="Roger A.J."/>
            <person name="Ruiz-Trillo I."/>
            <person name="Young S.K."/>
            <person name="Zeng Q."/>
            <person name="Gargeya S."/>
            <person name="Fitzgerald M."/>
            <person name="Haas B."/>
            <person name="Abouelleil A."/>
            <person name="Alvarado L."/>
            <person name="Arachchi H.M."/>
            <person name="Berlin A."/>
            <person name="Chapman S.B."/>
            <person name="Gearin G."/>
            <person name="Goldberg J."/>
            <person name="Griggs A."/>
            <person name="Gujja S."/>
            <person name="Hansen M."/>
            <person name="Heiman D."/>
            <person name="Howarth C."/>
            <person name="Larimer J."/>
            <person name="Lui A."/>
            <person name="MacDonald P.J.P."/>
            <person name="McCowen C."/>
            <person name="Montmayeur A."/>
            <person name="Murphy C."/>
            <person name="Neiman D."/>
            <person name="Pearson M."/>
            <person name="Priest M."/>
            <person name="Roberts A."/>
            <person name="Saif S."/>
            <person name="Shea T."/>
            <person name="Sisk P."/>
            <person name="Stolte C."/>
            <person name="Sykes S."/>
            <person name="Wortman J."/>
            <person name="Nusbaum C."/>
            <person name="Birren B."/>
        </authorList>
    </citation>
    <scope>NUCLEOTIDE SEQUENCE [LARGE SCALE GENOMIC DNA]</scope>
    <source>
        <strain evidence="1 2">ATCC 38327</strain>
    </source>
</reference>
<dbReference type="VEuPathDB" id="FungiDB:AMAG_03191"/>
<sequence>MVAMSSLVQSTPLATVPASPSAAVALAIHDSIFESSSERRRLAWADLLRRLHVLELCLTKRAQLATSPTSTPESLAANDDDVARLRHELDAAVLASSRALGGLTDVKAILGAAGLSATFPRVAEMSPAPASAVTSKPELRHMTILNQVVALALQLREDVQLANHKYMAHQIALLYQSLTGAREDLRHHRTSIESRFDSIKASCSAPVPEPQLTQEQRQWLHDLTTQILTEALFSGKSLAASSAAIECLRAQ</sequence>
<organism evidence="1 2">
    <name type="scientific">Allomyces macrogynus (strain ATCC 38327)</name>
    <name type="common">Allomyces javanicus var. macrogynus</name>
    <dbReference type="NCBI Taxonomy" id="578462"/>
    <lineage>
        <taxon>Eukaryota</taxon>
        <taxon>Fungi</taxon>
        <taxon>Fungi incertae sedis</taxon>
        <taxon>Blastocladiomycota</taxon>
        <taxon>Blastocladiomycetes</taxon>
        <taxon>Blastocladiales</taxon>
        <taxon>Blastocladiaceae</taxon>
        <taxon>Allomyces</taxon>
    </lineage>
</organism>
<gene>
    <name evidence="1" type="ORF">AMAG_03191</name>
</gene>
<evidence type="ECO:0000313" key="1">
    <source>
        <dbReference type="EMBL" id="KNE57482.1"/>
    </source>
</evidence>